<dbReference type="AlphaFoldDB" id="A0A4D6LVI9"/>
<organism evidence="1 2">
    <name type="scientific">Vigna unguiculata</name>
    <name type="common">Cowpea</name>
    <dbReference type="NCBI Taxonomy" id="3917"/>
    <lineage>
        <taxon>Eukaryota</taxon>
        <taxon>Viridiplantae</taxon>
        <taxon>Streptophyta</taxon>
        <taxon>Embryophyta</taxon>
        <taxon>Tracheophyta</taxon>
        <taxon>Spermatophyta</taxon>
        <taxon>Magnoliopsida</taxon>
        <taxon>eudicotyledons</taxon>
        <taxon>Gunneridae</taxon>
        <taxon>Pentapetalae</taxon>
        <taxon>rosids</taxon>
        <taxon>fabids</taxon>
        <taxon>Fabales</taxon>
        <taxon>Fabaceae</taxon>
        <taxon>Papilionoideae</taxon>
        <taxon>50 kb inversion clade</taxon>
        <taxon>NPAAA clade</taxon>
        <taxon>indigoferoid/millettioid clade</taxon>
        <taxon>Phaseoleae</taxon>
        <taxon>Vigna</taxon>
    </lineage>
</organism>
<dbReference type="InterPro" id="IPR044972">
    <property type="entry name" value="Mot1"/>
</dbReference>
<evidence type="ECO:0000313" key="2">
    <source>
        <dbReference type="Proteomes" id="UP000501690"/>
    </source>
</evidence>
<reference evidence="1 2" key="1">
    <citation type="submission" date="2019-04" db="EMBL/GenBank/DDBJ databases">
        <title>An improved genome assembly and genetic linkage map for asparagus bean, Vigna unguiculata ssp. sesquipedialis.</title>
        <authorList>
            <person name="Xia Q."/>
            <person name="Zhang R."/>
            <person name="Dong Y."/>
        </authorList>
    </citation>
    <scope>NUCLEOTIDE SEQUENCE [LARGE SCALE GENOMIC DNA]</scope>
    <source>
        <tissue evidence="1">Leaf</tissue>
    </source>
</reference>
<dbReference type="GO" id="GO:0016887">
    <property type="term" value="F:ATP hydrolysis activity"/>
    <property type="evidence" value="ECO:0007669"/>
    <property type="project" value="InterPro"/>
</dbReference>
<sequence>MPHTLFTSIKVHVLDSAPSTHRRRGLRTRNYLDACVMNLLAEIYSQEDMAPNMYEVLRLGDKEMENGGGGSGDDDGEENPYVLSTLAQRLWPFMRHSITSVRYSAIRTLERLLEAGYKRSMSELSGASFWPSSIFGDTLRIVFQNLLLETNEDILQCSERVWSLFFSCQLPVGSLKFVIDPLWRSLTSFSGVQRQVASMVLISLFKEIKLKNSSKNLDGIPGALKGGTCYIILEGLRYRRV</sequence>
<dbReference type="EMBL" id="CP039348">
    <property type="protein sequence ID" value="QCD91924.1"/>
    <property type="molecule type" value="Genomic_DNA"/>
</dbReference>
<dbReference type="InterPro" id="IPR016024">
    <property type="entry name" value="ARM-type_fold"/>
</dbReference>
<protein>
    <submittedName>
        <fullName evidence="1">TATA-binding protein-associated factor</fullName>
    </submittedName>
</protein>
<proteinExistence type="predicted"/>
<evidence type="ECO:0000313" key="1">
    <source>
        <dbReference type="EMBL" id="QCD91924.1"/>
    </source>
</evidence>
<dbReference type="PANTHER" id="PTHR36498:SF1">
    <property type="entry name" value="TATA-BINDING PROTEIN-ASSOCIATED FACTOR 172"/>
    <property type="match status" value="1"/>
</dbReference>
<dbReference type="PANTHER" id="PTHR36498">
    <property type="entry name" value="TATA-BINDING PROTEIN-ASSOCIATED FACTOR 172"/>
    <property type="match status" value="1"/>
</dbReference>
<dbReference type="GO" id="GO:0003677">
    <property type="term" value="F:DNA binding"/>
    <property type="evidence" value="ECO:0007669"/>
    <property type="project" value="InterPro"/>
</dbReference>
<name>A0A4D6LVI9_VIGUN</name>
<dbReference type="Proteomes" id="UP000501690">
    <property type="component" value="Linkage Group LG4"/>
</dbReference>
<gene>
    <name evidence="1" type="ORF">DEO72_LG4g2893</name>
</gene>
<dbReference type="GO" id="GO:0017025">
    <property type="term" value="F:TBP-class protein binding"/>
    <property type="evidence" value="ECO:0007669"/>
    <property type="project" value="InterPro"/>
</dbReference>
<dbReference type="SUPFAM" id="SSF48371">
    <property type="entry name" value="ARM repeat"/>
    <property type="match status" value="1"/>
</dbReference>
<keyword evidence="2" id="KW-1185">Reference proteome</keyword>
<accession>A0A4D6LVI9</accession>